<feature type="non-terminal residue" evidence="4">
    <location>
        <position position="175"/>
    </location>
</feature>
<gene>
    <name evidence="4" type="ORF">HaLaN_11934</name>
</gene>
<dbReference type="GO" id="GO:0016787">
    <property type="term" value="F:hydrolase activity"/>
    <property type="evidence" value="ECO:0007669"/>
    <property type="project" value="UniProtKB-KW"/>
</dbReference>
<evidence type="ECO:0000313" key="4">
    <source>
        <dbReference type="EMBL" id="GFH15665.1"/>
    </source>
</evidence>
<protein>
    <recommendedName>
        <fullName evidence="3">Sucrose phosphatase-like domain-containing protein</fullName>
    </recommendedName>
</protein>
<keyword evidence="5" id="KW-1185">Reference proteome</keyword>
<feature type="domain" description="Sucrose phosphatase-like" evidence="3">
    <location>
        <begin position="92"/>
        <end position="170"/>
    </location>
</feature>
<feature type="region of interest" description="Disordered" evidence="2">
    <location>
        <begin position="40"/>
        <end position="63"/>
    </location>
</feature>
<dbReference type="InterPro" id="IPR006380">
    <property type="entry name" value="SPP-like_dom"/>
</dbReference>
<sequence length="175" mass="18802">RMVSASSRGNALGRWFMGVVVPEGEGEMLDFFLTNGKTGSELKEDRPTASKASMGSVRPGSSGRGDGGLVYTLPVAASFKLSWGAIRGAEPRYMLVSDIDGTMIGEHGDPSQYASSRRFREYWENGPALAGSLLVYNTGRSMGQVREMLKNVPDVATPDAMIVAVGTKVFLNMDE</sequence>
<dbReference type="Gene3D" id="3.40.50.1000">
    <property type="entry name" value="HAD superfamily/HAD-like"/>
    <property type="match status" value="1"/>
</dbReference>
<dbReference type="Pfam" id="PF05116">
    <property type="entry name" value="S6PP"/>
    <property type="match status" value="1"/>
</dbReference>
<dbReference type="AlphaFoldDB" id="A0A699Z299"/>
<evidence type="ECO:0000256" key="1">
    <source>
        <dbReference type="ARBA" id="ARBA00022801"/>
    </source>
</evidence>
<dbReference type="InterPro" id="IPR036412">
    <property type="entry name" value="HAD-like_sf"/>
</dbReference>
<organism evidence="4 5">
    <name type="scientific">Haematococcus lacustris</name>
    <name type="common">Green alga</name>
    <name type="synonym">Haematococcus pluvialis</name>
    <dbReference type="NCBI Taxonomy" id="44745"/>
    <lineage>
        <taxon>Eukaryota</taxon>
        <taxon>Viridiplantae</taxon>
        <taxon>Chlorophyta</taxon>
        <taxon>core chlorophytes</taxon>
        <taxon>Chlorophyceae</taxon>
        <taxon>CS clade</taxon>
        <taxon>Chlamydomonadales</taxon>
        <taxon>Haematococcaceae</taxon>
        <taxon>Haematococcus</taxon>
    </lineage>
</organism>
<name>A0A699Z299_HAELA</name>
<dbReference type="InterPro" id="IPR023214">
    <property type="entry name" value="HAD_sf"/>
</dbReference>
<feature type="non-terminal residue" evidence="4">
    <location>
        <position position="1"/>
    </location>
</feature>
<evidence type="ECO:0000259" key="3">
    <source>
        <dbReference type="Pfam" id="PF05116"/>
    </source>
</evidence>
<keyword evidence="1" id="KW-0378">Hydrolase</keyword>
<dbReference type="Proteomes" id="UP000485058">
    <property type="component" value="Unassembled WGS sequence"/>
</dbReference>
<evidence type="ECO:0000313" key="5">
    <source>
        <dbReference type="Proteomes" id="UP000485058"/>
    </source>
</evidence>
<accession>A0A699Z299</accession>
<dbReference type="EMBL" id="BLLF01000881">
    <property type="protein sequence ID" value="GFH15665.1"/>
    <property type="molecule type" value="Genomic_DNA"/>
</dbReference>
<dbReference type="SUPFAM" id="SSF56784">
    <property type="entry name" value="HAD-like"/>
    <property type="match status" value="1"/>
</dbReference>
<comment type="caution">
    <text evidence="4">The sequence shown here is derived from an EMBL/GenBank/DDBJ whole genome shotgun (WGS) entry which is preliminary data.</text>
</comment>
<reference evidence="4 5" key="1">
    <citation type="submission" date="2020-02" db="EMBL/GenBank/DDBJ databases">
        <title>Draft genome sequence of Haematococcus lacustris strain NIES-144.</title>
        <authorList>
            <person name="Morimoto D."/>
            <person name="Nakagawa S."/>
            <person name="Yoshida T."/>
            <person name="Sawayama S."/>
        </authorList>
    </citation>
    <scope>NUCLEOTIDE SEQUENCE [LARGE SCALE GENOMIC DNA]</scope>
    <source>
        <strain evidence="4 5">NIES-144</strain>
    </source>
</reference>
<proteinExistence type="predicted"/>
<dbReference type="PANTHER" id="PTHR46521">
    <property type="entry name" value="SUCROSE-PHOSPHATASE 2-RELATED"/>
    <property type="match status" value="1"/>
</dbReference>
<dbReference type="PANTHER" id="PTHR46521:SF4">
    <property type="entry name" value="SUCROSE-PHOSPHATASE 2-RELATED"/>
    <property type="match status" value="1"/>
</dbReference>
<dbReference type="InterPro" id="IPR051518">
    <property type="entry name" value="Sucrose_Phosphatase"/>
</dbReference>
<evidence type="ECO:0000256" key="2">
    <source>
        <dbReference type="SAM" id="MobiDB-lite"/>
    </source>
</evidence>